<protein>
    <recommendedName>
        <fullName evidence="4">Right handed beta helix domain-containing protein</fullName>
    </recommendedName>
</protein>
<dbReference type="Gene3D" id="2.160.20.10">
    <property type="entry name" value="Single-stranded right-handed beta-helix, Pectin lyase-like"/>
    <property type="match status" value="1"/>
</dbReference>
<gene>
    <name evidence="2" type="ORF">Pla163_03700</name>
</gene>
<dbReference type="SUPFAM" id="SSF51126">
    <property type="entry name" value="Pectin lyase-like"/>
    <property type="match status" value="1"/>
</dbReference>
<dbReference type="EMBL" id="CP036290">
    <property type="protein sequence ID" value="QDU83272.1"/>
    <property type="molecule type" value="Genomic_DNA"/>
</dbReference>
<dbReference type="AlphaFoldDB" id="A0A518CVL5"/>
<dbReference type="OrthoDB" id="304069at2"/>
<sequence precursor="true">MRNHAATLFASVHVLAVLAVAPAHAQSVHVVDVAAGAGSDFTSIGTALQAAADGDAIVVRSGSYAEFVVLGARTVTLTADADAHVTVKGLVVADLAASRSVTVRGLASLPSVFGPSDTLLIEDCAGRVWIEDCVIGGGSGIATGRARVLDSTAVALSGCTFTPGPLSFAFPVDVSLDLVNSDTALFDCQVGGIEGLSSIFGNTPARPAVRVADDRAVFTGCAIDGGPGAFGANDPSGCQNGGAGGAGIVVTGGPSTRVFLFDSSVEGGAGGSAFPGCSSGADGVAVQQAPGTSVFVPPGQAPRLHVESPLRSGDLFAFELTGTPGAATYLDLGFAPGAPQLARSVFTGAVVVGGPTLLVPFVPLPASGLLDESVVQGTLLLPPGLGHLPLFVQPVLVDPVLGLAVGTPSALLLVDASL</sequence>
<dbReference type="RefSeq" id="WP_145182674.1">
    <property type="nucleotide sequence ID" value="NZ_CP036290.1"/>
</dbReference>
<dbReference type="InterPro" id="IPR011050">
    <property type="entry name" value="Pectin_lyase_fold/virulence"/>
</dbReference>
<dbReference type="InterPro" id="IPR012334">
    <property type="entry name" value="Pectin_lyas_fold"/>
</dbReference>
<evidence type="ECO:0000313" key="3">
    <source>
        <dbReference type="Proteomes" id="UP000319342"/>
    </source>
</evidence>
<keyword evidence="1" id="KW-0732">Signal</keyword>
<reference evidence="2 3" key="1">
    <citation type="submission" date="2019-02" db="EMBL/GenBank/DDBJ databases">
        <title>Deep-cultivation of Planctomycetes and their phenomic and genomic characterization uncovers novel biology.</title>
        <authorList>
            <person name="Wiegand S."/>
            <person name="Jogler M."/>
            <person name="Boedeker C."/>
            <person name="Pinto D."/>
            <person name="Vollmers J."/>
            <person name="Rivas-Marin E."/>
            <person name="Kohn T."/>
            <person name="Peeters S.H."/>
            <person name="Heuer A."/>
            <person name="Rast P."/>
            <person name="Oberbeckmann S."/>
            <person name="Bunk B."/>
            <person name="Jeske O."/>
            <person name="Meyerdierks A."/>
            <person name="Storesund J.E."/>
            <person name="Kallscheuer N."/>
            <person name="Luecker S."/>
            <person name="Lage O.M."/>
            <person name="Pohl T."/>
            <person name="Merkel B.J."/>
            <person name="Hornburger P."/>
            <person name="Mueller R.-W."/>
            <person name="Bruemmer F."/>
            <person name="Labrenz M."/>
            <person name="Spormann A.M."/>
            <person name="Op den Camp H."/>
            <person name="Overmann J."/>
            <person name="Amann R."/>
            <person name="Jetten M.S.M."/>
            <person name="Mascher T."/>
            <person name="Medema M.H."/>
            <person name="Devos D.P."/>
            <person name="Kaster A.-K."/>
            <person name="Ovreas L."/>
            <person name="Rohde M."/>
            <person name="Galperin M.Y."/>
            <person name="Jogler C."/>
        </authorList>
    </citation>
    <scope>NUCLEOTIDE SEQUENCE [LARGE SCALE GENOMIC DNA]</scope>
    <source>
        <strain evidence="2 3">Pla163</strain>
    </source>
</reference>
<feature type="chain" id="PRO_5021785720" description="Right handed beta helix domain-containing protein" evidence="1">
    <location>
        <begin position="26"/>
        <end position="418"/>
    </location>
</feature>
<dbReference type="Proteomes" id="UP000319342">
    <property type="component" value="Chromosome"/>
</dbReference>
<proteinExistence type="predicted"/>
<name>A0A518CVL5_9BACT</name>
<keyword evidence="3" id="KW-1185">Reference proteome</keyword>
<evidence type="ECO:0000256" key="1">
    <source>
        <dbReference type="SAM" id="SignalP"/>
    </source>
</evidence>
<accession>A0A518CVL5</accession>
<organism evidence="2 3">
    <name type="scientific">Rohdeia mirabilis</name>
    <dbReference type="NCBI Taxonomy" id="2528008"/>
    <lineage>
        <taxon>Bacteria</taxon>
        <taxon>Pseudomonadati</taxon>
        <taxon>Planctomycetota</taxon>
        <taxon>Planctomycetia</taxon>
        <taxon>Planctomycetia incertae sedis</taxon>
        <taxon>Rohdeia</taxon>
    </lineage>
</organism>
<evidence type="ECO:0000313" key="2">
    <source>
        <dbReference type="EMBL" id="QDU83272.1"/>
    </source>
</evidence>
<evidence type="ECO:0008006" key="4">
    <source>
        <dbReference type="Google" id="ProtNLM"/>
    </source>
</evidence>
<feature type="signal peptide" evidence="1">
    <location>
        <begin position="1"/>
        <end position="25"/>
    </location>
</feature>